<evidence type="ECO:0000313" key="1">
    <source>
        <dbReference type="EMBL" id="KAH7867315.1"/>
    </source>
</evidence>
<name>A0ACB7ZNW6_9ERIC</name>
<dbReference type="EMBL" id="CM037159">
    <property type="protein sequence ID" value="KAH7867315.1"/>
    <property type="molecule type" value="Genomic_DNA"/>
</dbReference>
<evidence type="ECO:0000313" key="2">
    <source>
        <dbReference type="Proteomes" id="UP000828048"/>
    </source>
</evidence>
<keyword evidence="2" id="KW-1185">Reference proteome</keyword>
<organism evidence="1 2">
    <name type="scientific">Vaccinium darrowii</name>
    <dbReference type="NCBI Taxonomy" id="229202"/>
    <lineage>
        <taxon>Eukaryota</taxon>
        <taxon>Viridiplantae</taxon>
        <taxon>Streptophyta</taxon>
        <taxon>Embryophyta</taxon>
        <taxon>Tracheophyta</taxon>
        <taxon>Spermatophyta</taxon>
        <taxon>Magnoliopsida</taxon>
        <taxon>eudicotyledons</taxon>
        <taxon>Gunneridae</taxon>
        <taxon>Pentapetalae</taxon>
        <taxon>asterids</taxon>
        <taxon>Ericales</taxon>
        <taxon>Ericaceae</taxon>
        <taxon>Vaccinioideae</taxon>
        <taxon>Vaccinieae</taxon>
        <taxon>Vaccinium</taxon>
    </lineage>
</organism>
<proteinExistence type="predicted"/>
<dbReference type="Proteomes" id="UP000828048">
    <property type="component" value="Chromosome 9"/>
</dbReference>
<gene>
    <name evidence="1" type="ORF">Vadar_031895</name>
</gene>
<reference evidence="1 2" key="1">
    <citation type="journal article" date="2021" name="Hortic Res">
        <title>High-quality reference genome and annotation aids understanding of berry development for evergreen blueberry (Vaccinium darrowii).</title>
        <authorList>
            <person name="Yu J."/>
            <person name="Hulse-Kemp A.M."/>
            <person name="Babiker E."/>
            <person name="Staton M."/>
        </authorList>
    </citation>
    <scope>NUCLEOTIDE SEQUENCE [LARGE SCALE GENOMIC DNA]</scope>
    <source>
        <strain evidence="2">cv. NJ 8807/NJ 8810</strain>
        <tissue evidence="1">Young leaf</tissue>
    </source>
</reference>
<accession>A0ACB7ZNW6</accession>
<protein>
    <submittedName>
        <fullName evidence="1">Uncharacterized protein</fullName>
    </submittedName>
</protein>
<comment type="caution">
    <text evidence="1">The sequence shown here is derived from an EMBL/GenBank/DDBJ whole genome shotgun (WGS) entry which is preliminary data.</text>
</comment>
<sequence>MVGGAILSDIIAPPGSRRLTADFLWPSDAKKKKKKNPSNYLSKPLKSDIVDPLADDFEADFQNFKDYSDFDEEENDAAEPFTFSASKSNGQTSVESNGEAEKSAKRKKNKNQYRGIRQRPWGKWAAEIRDPRKGWRVWLGTFNSAEEAARAYDAEARKIRGKKAKLNFPDDSPGNVPGRAIEANTQKPLVKENPKCIQYFSLMGTKIPVSSTS</sequence>